<sequence length="380" mass="42601">MKNKTFWIFGVLTISIISLAYGYTKIIVPKKEIAVNAADCHELPSSNESEFKPTIENKFKPNSDKTPKGMVWIPGGEFSMGSNVEDESLCSIKGVTKDAAPIHRVYVDGYYMDQTEVTNEEFEKFVKATGYITVAEQKPTKEEFPTANEEDLITGSVIFTPTPSAVNLNDFLQWWRYEPGTDWRHPDGPQSTIKGKEKYPVVHVVYEDAAAYAKWAGKRLPTEAEWEFAARGGKTGNLYAWGNNLKPNGKFQANIYQGHFPIKDGDTGEDGFKGIAPTAQYAPNAYGLYDMAGNVWEWVNDWYSVDYYKSLAESGQTIKNPQGPAAYNDPNDPSQIKRVHRGGSFLCTDQYCTRYMVGTRGKGEYRSAANHLGFRCVKSK</sequence>
<dbReference type="Pfam" id="PF03781">
    <property type="entry name" value="FGE-sulfatase"/>
    <property type="match status" value="1"/>
</dbReference>
<gene>
    <name evidence="2" type="ORF">ACFSC2_10155</name>
</gene>
<dbReference type="Proteomes" id="UP001597138">
    <property type="component" value="Unassembled WGS sequence"/>
</dbReference>
<accession>A0ABW4HDP0</accession>
<proteinExistence type="predicted"/>
<evidence type="ECO:0000313" key="3">
    <source>
        <dbReference type="Proteomes" id="UP001597138"/>
    </source>
</evidence>
<dbReference type="PANTHER" id="PTHR23150:SF19">
    <property type="entry name" value="FORMYLGLYCINE-GENERATING ENZYME"/>
    <property type="match status" value="1"/>
</dbReference>
<dbReference type="InterPro" id="IPR005532">
    <property type="entry name" value="SUMF_dom"/>
</dbReference>
<evidence type="ECO:0000313" key="2">
    <source>
        <dbReference type="EMBL" id="MFD1603097.1"/>
    </source>
</evidence>
<dbReference type="InterPro" id="IPR016187">
    <property type="entry name" value="CTDL_fold"/>
</dbReference>
<dbReference type="SUPFAM" id="SSF56436">
    <property type="entry name" value="C-type lectin-like"/>
    <property type="match status" value="1"/>
</dbReference>
<protein>
    <submittedName>
        <fullName evidence="2">Formylglycine-generating enzyme family protein</fullName>
    </submittedName>
</protein>
<organism evidence="2 3">
    <name type="scientific">Flavobacterium artemisiae</name>
    <dbReference type="NCBI Taxonomy" id="2126556"/>
    <lineage>
        <taxon>Bacteria</taxon>
        <taxon>Pseudomonadati</taxon>
        <taxon>Bacteroidota</taxon>
        <taxon>Flavobacteriia</taxon>
        <taxon>Flavobacteriales</taxon>
        <taxon>Flavobacteriaceae</taxon>
        <taxon>Flavobacterium</taxon>
    </lineage>
</organism>
<feature type="domain" description="Sulfatase-modifying factor enzyme-like" evidence="1">
    <location>
        <begin position="68"/>
        <end position="378"/>
    </location>
</feature>
<dbReference type="RefSeq" id="WP_379814101.1">
    <property type="nucleotide sequence ID" value="NZ_JBHUDZ010000009.1"/>
</dbReference>
<dbReference type="Gene3D" id="3.90.1580.10">
    <property type="entry name" value="paralog of FGE (formylglycine-generating enzyme)"/>
    <property type="match status" value="1"/>
</dbReference>
<comment type="caution">
    <text evidence="2">The sequence shown here is derived from an EMBL/GenBank/DDBJ whole genome shotgun (WGS) entry which is preliminary data.</text>
</comment>
<keyword evidence="3" id="KW-1185">Reference proteome</keyword>
<dbReference type="EMBL" id="JBHUDZ010000009">
    <property type="protein sequence ID" value="MFD1603097.1"/>
    <property type="molecule type" value="Genomic_DNA"/>
</dbReference>
<evidence type="ECO:0000259" key="1">
    <source>
        <dbReference type="Pfam" id="PF03781"/>
    </source>
</evidence>
<dbReference type="PANTHER" id="PTHR23150">
    <property type="entry name" value="SULFATASE MODIFYING FACTOR 1, 2"/>
    <property type="match status" value="1"/>
</dbReference>
<dbReference type="InterPro" id="IPR042095">
    <property type="entry name" value="SUMF_sf"/>
</dbReference>
<dbReference type="InterPro" id="IPR051043">
    <property type="entry name" value="Sulfatase_Mod_Factor_Kinase"/>
</dbReference>
<reference evidence="3" key="1">
    <citation type="journal article" date="2019" name="Int. J. Syst. Evol. Microbiol.">
        <title>The Global Catalogue of Microorganisms (GCM) 10K type strain sequencing project: providing services to taxonomists for standard genome sequencing and annotation.</title>
        <authorList>
            <consortium name="The Broad Institute Genomics Platform"/>
            <consortium name="The Broad Institute Genome Sequencing Center for Infectious Disease"/>
            <person name="Wu L."/>
            <person name="Ma J."/>
        </authorList>
    </citation>
    <scope>NUCLEOTIDE SEQUENCE [LARGE SCALE GENOMIC DNA]</scope>
    <source>
        <strain evidence="3">CCUG 70865</strain>
    </source>
</reference>
<name>A0ABW4HDP0_9FLAO</name>